<keyword evidence="5 7" id="KW-0408">Iron</keyword>
<keyword evidence="11" id="KW-1185">Reference proteome</keyword>
<comment type="subunit">
    <text evidence="7">Homodimer.</text>
</comment>
<keyword evidence="2 7" id="KW-0004">4Fe-4S</keyword>
<feature type="chain" id="PRO_5045101515" description="High-potential iron-sulfur protein" evidence="8">
    <location>
        <begin position="29"/>
        <end position="105"/>
    </location>
</feature>
<dbReference type="EMBL" id="JBHRTI010000003">
    <property type="protein sequence ID" value="MFC3146372.1"/>
    <property type="molecule type" value="Genomic_DNA"/>
</dbReference>
<comment type="similarity">
    <text evidence="7">Belongs to the high-potential iron-sulfur protein (HiPIP) family.</text>
</comment>
<evidence type="ECO:0000259" key="9">
    <source>
        <dbReference type="PROSITE" id="PS51373"/>
    </source>
</evidence>
<keyword evidence="6 7" id="KW-0411">Iron-sulfur</keyword>
<dbReference type="SUPFAM" id="SSF57652">
    <property type="entry name" value="HIPIP (high potential iron protein)"/>
    <property type="match status" value="1"/>
</dbReference>
<evidence type="ECO:0000256" key="1">
    <source>
        <dbReference type="ARBA" id="ARBA00022448"/>
    </source>
</evidence>
<dbReference type="InterPro" id="IPR000170">
    <property type="entry name" value="High_potential_FeS_prot"/>
</dbReference>
<protein>
    <recommendedName>
        <fullName evidence="7">High-potential iron-sulfur protein</fullName>
        <shortName evidence="7">HiPIP</shortName>
    </recommendedName>
</protein>
<name>A0ABV7GYL4_9BURK</name>
<accession>A0ABV7GYL4</accession>
<keyword evidence="4 7" id="KW-0249">Electron transport</keyword>
<evidence type="ECO:0000313" key="10">
    <source>
        <dbReference type="EMBL" id="MFC3146372.1"/>
    </source>
</evidence>
<evidence type="ECO:0000313" key="11">
    <source>
        <dbReference type="Proteomes" id="UP001595556"/>
    </source>
</evidence>
<dbReference type="PROSITE" id="PS51318">
    <property type="entry name" value="TAT"/>
    <property type="match status" value="1"/>
</dbReference>
<evidence type="ECO:0000256" key="6">
    <source>
        <dbReference type="ARBA" id="ARBA00023014"/>
    </source>
</evidence>
<keyword evidence="1 7" id="KW-0813">Transport</keyword>
<keyword evidence="8" id="KW-0732">Signal</keyword>
<dbReference type="Proteomes" id="UP001595556">
    <property type="component" value="Unassembled WGS sequence"/>
</dbReference>
<dbReference type="Pfam" id="PF01355">
    <property type="entry name" value="HIPIP"/>
    <property type="match status" value="1"/>
</dbReference>
<evidence type="ECO:0000256" key="8">
    <source>
        <dbReference type="SAM" id="SignalP"/>
    </source>
</evidence>
<dbReference type="InterPro" id="IPR006311">
    <property type="entry name" value="TAT_signal"/>
</dbReference>
<evidence type="ECO:0000256" key="5">
    <source>
        <dbReference type="ARBA" id="ARBA00023004"/>
    </source>
</evidence>
<dbReference type="Gene3D" id="4.10.490.10">
    <property type="entry name" value="High potential iron-sulphur protein"/>
    <property type="match status" value="1"/>
</dbReference>
<dbReference type="InterPro" id="IPR036369">
    <property type="entry name" value="HIPIP_sf"/>
</dbReference>
<dbReference type="PROSITE" id="PS51373">
    <property type="entry name" value="HIPIP"/>
    <property type="match status" value="1"/>
</dbReference>
<feature type="domain" description="High potential iron-sulfur proteins family profile" evidence="9">
    <location>
        <begin position="28"/>
        <end position="105"/>
    </location>
</feature>
<evidence type="ECO:0000256" key="7">
    <source>
        <dbReference type="RuleBase" id="RU000620"/>
    </source>
</evidence>
<evidence type="ECO:0000256" key="3">
    <source>
        <dbReference type="ARBA" id="ARBA00022723"/>
    </source>
</evidence>
<proteinExistence type="inferred from homology"/>
<feature type="signal peptide" evidence="8">
    <location>
        <begin position="1"/>
        <end position="28"/>
    </location>
</feature>
<reference evidence="11" key="1">
    <citation type="journal article" date="2019" name="Int. J. Syst. Evol. Microbiol.">
        <title>The Global Catalogue of Microorganisms (GCM) 10K type strain sequencing project: providing services to taxonomists for standard genome sequencing and annotation.</title>
        <authorList>
            <consortium name="The Broad Institute Genomics Platform"/>
            <consortium name="The Broad Institute Genome Sequencing Center for Infectious Disease"/>
            <person name="Wu L."/>
            <person name="Ma J."/>
        </authorList>
    </citation>
    <scope>NUCLEOTIDE SEQUENCE [LARGE SCALE GENOMIC DNA]</scope>
    <source>
        <strain evidence="11">KCTC 52168</strain>
    </source>
</reference>
<keyword evidence="3 7" id="KW-0479">Metal-binding</keyword>
<dbReference type="RefSeq" id="WP_377300644.1">
    <property type="nucleotide sequence ID" value="NZ_CP180191.1"/>
</dbReference>
<sequence>MTSRRSFLIKTVAAAATLPAAQSVLAQAAAKPRLDEKNAQAAALGYVHDTKKVDAKKFPRHAASQNCANCQLYKAGKDGWGDCSIFPANVVNANGWCSAWVKKAG</sequence>
<evidence type="ECO:0000256" key="4">
    <source>
        <dbReference type="ARBA" id="ARBA00022982"/>
    </source>
</evidence>
<comment type="caution">
    <text evidence="10">The sequence shown here is derived from an EMBL/GenBank/DDBJ whole genome shotgun (WGS) entry which is preliminary data.</text>
</comment>
<gene>
    <name evidence="10" type="ORF">ACFOEN_01805</name>
</gene>
<evidence type="ECO:0000256" key="2">
    <source>
        <dbReference type="ARBA" id="ARBA00022485"/>
    </source>
</evidence>
<organism evidence="10 11">
    <name type="scientific">Piscinibacterium candidicorallinum</name>
    <dbReference type="NCBI Taxonomy" id="1793872"/>
    <lineage>
        <taxon>Bacteria</taxon>
        <taxon>Pseudomonadati</taxon>
        <taxon>Pseudomonadota</taxon>
        <taxon>Betaproteobacteria</taxon>
        <taxon>Burkholderiales</taxon>
        <taxon>Piscinibacterium</taxon>
    </lineage>
</organism>
<comment type="function">
    <text evidence="7">Specific class of high-redox-potential 4Fe-4S ferredoxins. Functions in anaerobic electron transport in most purple and in some other photosynthetic bacteria and in at least one genus (Paracoccus) of halophilic, denitrifying bacteria.</text>
</comment>